<sequence>MSISAGIYKGADYLPFRYYAWLKDPRRRMFMVKSERKIVGFESFLLTDGGETAVVEGLRVAPWMRGQGVAGIIQRFVIDILHSDHPQVKRVRLTRAEDPPPSMLRKHKVIHSKALVSIMLASDHLEDAMKTFEARLDNVGQKNNYAVLEPEEVLKLFDGTKTANDLLPGGMLVQGWLPVTTQRSNLEMLFERKITWIYTQARNTSVSLVSSEKILSRSADTYQTINENKVSGGSSTLPSSSAGFLSLGTPAYPVPYADATYRFDIDMFGIDPACAKVHAVEQLKLCIQSLPAGSNIICIMYVEESLRTELNQFCDGVPSFMLVKEQMVLERDI</sequence>
<keyword evidence="3" id="KW-1185">Reference proteome</keyword>
<dbReference type="InterPro" id="IPR000182">
    <property type="entry name" value="GNAT_dom"/>
</dbReference>
<dbReference type="EMBL" id="DYDO01000002">
    <property type="protein sequence ID" value="DBA29911.1"/>
    <property type="molecule type" value="Genomic_DNA"/>
</dbReference>
<dbReference type="InterPro" id="IPR056483">
    <property type="entry name" value="Hisat_C"/>
</dbReference>
<gene>
    <name evidence="2" type="ORF">GDO54_005962</name>
</gene>
<evidence type="ECO:0000259" key="1">
    <source>
        <dbReference type="PROSITE" id="PS51186"/>
    </source>
</evidence>
<dbReference type="PANTHER" id="PTHR47403">
    <property type="entry name" value="LOC100145250 PROTEIN"/>
    <property type="match status" value="1"/>
</dbReference>
<dbReference type="Proteomes" id="UP001181693">
    <property type="component" value="Unassembled WGS sequence"/>
</dbReference>
<dbReference type="Gene3D" id="3.40.630.30">
    <property type="match status" value="1"/>
</dbReference>
<dbReference type="SUPFAM" id="SSF55729">
    <property type="entry name" value="Acyl-CoA N-acyltransferases (Nat)"/>
    <property type="match status" value="1"/>
</dbReference>
<evidence type="ECO:0000313" key="3">
    <source>
        <dbReference type="Proteomes" id="UP001181693"/>
    </source>
</evidence>
<dbReference type="InterPro" id="IPR016181">
    <property type="entry name" value="Acyl_CoA_acyltransferase"/>
</dbReference>
<comment type="caution">
    <text evidence="2">The sequence shown here is derived from an EMBL/GenBank/DDBJ whole genome shotgun (WGS) entry which is preliminary data.</text>
</comment>
<dbReference type="Pfam" id="PF24066">
    <property type="entry name" value="Hisat_C"/>
    <property type="match status" value="2"/>
</dbReference>
<evidence type="ECO:0000313" key="2">
    <source>
        <dbReference type="EMBL" id="DBA29911.1"/>
    </source>
</evidence>
<proteinExistence type="predicted"/>
<reference evidence="2" key="1">
    <citation type="thesis" date="2020" institute="ProQuest LLC" country="789 East Eisenhower Parkway, Ann Arbor, MI, USA">
        <title>Comparative Genomics and Chromosome Evolution.</title>
        <authorList>
            <person name="Mudd A.B."/>
        </authorList>
    </citation>
    <scope>NUCLEOTIDE SEQUENCE</scope>
    <source>
        <strain evidence="2">1538</strain>
        <tissue evidence="2">Blood</tissue>
    </source>
</reference>
<dbReference type="Pfam" id="PF00583">
    <property type="entry name" value="Acetyltransf_1"/>
    <property type="match status" value="1"/>
</dbReference>
<accession>A0AAV3AF16</accession>
<organism evidence="2 3">
    <name type="scientific">Pyxicephalus adspersus</name>
    <name type="common">African bullfrog</name>
    <dbReference type="NCBI Taxonomy" id="30357"/>
    <lineage>
        <taxon>Eukaryota</taxon>
        <taxon>Metazoa</taxon>
        <taxon>Chordata</taxon>
        <taxon>Craniata</taxon>
        <taxon>Vertebrata</taxon>
        <taxon>Euteleostomi</taxon>
        <taxon>Amphibia</taxon>
        <taxon>Batrachia</taxon>
        <taxon>Anura</taxon>
        <taxon>Neobatrachia</taxon>
        <taxon>Ranoidea</taxon>
        <taxon>Pyxicephalidae</taxon>
        <taxon>Pyxicephalinae</taxon>
        <taxon>Pyxicephalus</taxon>
    </lineage>
</organism>
<dbReference type="AlphaFoldDB" id="A0AAV3AF16"/>
<name>A0AAV3AF16_PYXAD</name>
<feature type="domain" description="N-acetyltransferase" evidence="1">
    <location>
        <begin position="1"/>
        <end position="160"/>
    </location>
</feature>
<dbReference type="PROSITE" id="PS51186">
    <property type="entry name" value="GNAT"/>
    <property type="match status" value="1"/>
</dbReference>
<dbReference type="CDD" id="cd04301">
    <property type="entry name" value="NAT_SF"/>
    <property type="match status" value="1"/>
</dbReference>
<dbReference type="PANTHER" id="PTHR47403:SF2">
    <property type="entry name" value="N-ACETYLTRANSFERASE 16,-LIKE"/>
    <property type="match status" value="1"/>
</dbReference>
<protein>
    <recommendedName>
        <fullName evidence="1">N-acetyltransferase domain-containing protein</fullName>
    </recommendedName>
</protein>
<dbReference type="GO" id="GO:0016747">
    <property type="term" value="F:acyltransferase activity, transferring groups other than amino-acyl groups"/>
    <property type="evidence" value="ECO:0007669"/>
    <property type="project" value="InterPro"/>
</dbReference>